<protein>
    <recommendedName>
        <fullName evidence="3">DUF488 domain-containing protein</fullName>
    </recommendedName>
</protein>
<proteinExistence type="predicted"/>
<gene>
    <name evidence="1" type="ORF">SAMN04489809_1517</name>
</gene>
<dbReference type="InterPro" id="IPR014519">
    <property type="entry name" value="UCP024492"/>
</dbReference>
<evidence type="ECO:0008006" key="3">
    <source>
        <dbReference type="Google" id="ProtNLM"/>
    </source>
</evidence>
<dbReference type="InterPro" id="IPR007438">
    <property type="entry name" value="DUF488"/>
</dbReference>
<reference evidence="1 2" key="1">
    <citation type="submission" date="2016-10" db="EMBL/GenBank/DDBJ databases">
        <authorList>
            <person name="de Groot N.N."/>
        </authorList>
    </citation>
    <scope>NUCLEOTIDE SEQUENCE [LARGE SCALE GENOMIC DNA]</scope>
    <source>
        <strain evidence="1 2">DSM 15019</strain>
    </source>
</reference>
<dbReference type="PANTHER" id="PTHR39337">
    <property type="entry name" value="BLR5642 PROTEIN"/>
    <property type="match status" value="1"/>
</dbReference>
<organism evidence="1 2">
    <name type="scientific">Microbacterium paraoxydans</name>
    <dbReference type="NCBI Taxonomy" id="199592"/>
    <lineage>
        <taxon>Bacteria</taxon>
        <taxon>Bacillati</taxon>
        <taxon>Actinomycetota</taxon>
        <taxon>Actinomycetes</taxon>
        <taxon>Micrococcales</taxon>
        <taxon>Microbacteriaceae</taxon>
        <taxon>Microbacterium</taxon>
    </lineage>
</organism>
<dbReference type="eggNOG" id="COG5483">
    <property type="taxonomic scope" value="Bacteria"/>
</dbReference>
<name>A0A1H1QYX4_9MICO</name>
<dbReference type="EMBL" id="LT629770">
    <property type="protein sequence ID" value="SDS28734.1"/>
    <property type="molecule type" value="Genomic_DNA"/>
</dbReference>
<dbReference type="PIRSF" id="PIRSF024492">
    <property type="entry name" value="UCP024492"/>
    <property type="match status" value="1"/>
</dbReference>
<dbReference type="Pfam" id="PF04343">
    <property type="entry name" value="DUF488"/>
    <property type="match status" value="1"/>
</dbReference>
<dbReference type="Proteomes" id="UP000182126">
    <property type="component" value="Chromosome I"/>
</dbReference>
<accession>A0A1H1QYX4</accession>
<sequence>MGYGRLMSEPFFTIGHSTRTIDEFLGLVQESRVESVVDVRRLPGSKRYPQFDQDALASSLQDAGIAYRREEALTGRRPVSRDVPFETNAWWQNRSFHNYADHALSADFGRALDELRAEGRARRVTVMCSESVWWRCHRRIIADHLLARDEVVRHILGPGHVDRAELSGGAVVRADAVVTYPAA</sequence>
<evidence type="ECO:0000313" key="1">
    <source>
        <dbReference type="EMBL" id="SDS28734.1"/>
    </source>
</evidence>
<evidence type="ECO:0000313" key="2">
    <source>
        <dbReference type="Proteomes" id="UP000182126"/>
    </source>
</evidence>
<dbReference type="AlphaFoldDB" id="A0A1H1QYX4"/>
<dbReference type="PANTHER" id="PTHR39337:SF1">
    <property type="entry name" value="BLR5642 PROTEIN"/>
    <property type="match status" value="1"/>
</dbReference>